<dbReference type="PRINTS" id="PR00502">
    <property type="entry name" value="NUDIXFAMILY"/>
</dbReference>
<dbReference type="STRING" id="1503961.SAMN05421736_101739"/>
<comment type="cofactor">
    <cofactor evidence="1">
        <name>Mg(2+)</name>
        <dbReference type="ChEBI" id="CHEBI:18420"/>
    </cofactor>
</comment>
<organism evidence="5 6">
    <name type="scientific">Evansella caseinilytica</name>
    <dbReference type="NCBI Taxonomy" id="1503961"/>
    <lineage>
        <taxon>Bacteria</taxon>
        <taxon>Bacillati</taxon>
        <taxon>Bacillota</taxon>
        <taxon>Bacilli</taxon>
        <taxon>Bacillales</taxon>
        <taxon>Bacillaceae</taxon>
        <taxon>Evansella</taxon>
    </lineage>
</organism>
<evidence type="ECO:0000256" key="3">
    <source>
        <dbReference type="RuleBase" id="RU003476"/>
    </source>
</evidence>
<dbReference type="Proteomes" id="UP000198935">
    <property type="component" value="Unassembled WGS sequence"/>
</dbReference>
<dbReference type="GO" id="GO:0016787">
    <property type="term" value="F:hydrolase activity"/>
    <property type="evidence" value="ECO:0007669"/>
    <property type="project" value="UniProtKB-KW"/>
</dbReference>
<dbReference type="PROSITE" id="PS00893">
    <property type="entry name" value="NUDIX_BOX"/>
    <property type="match status" value="1"/>
</dbReference>
<evidence type="ECO:0000256" key="1">
    <source>
        <dbReference type="ARBA" id="ARBA00001946"/>
    </source>
</evidence>
<dbReference type="Pfam" id="PF00293">
    <property type="entry name" value="NUDIX"/>
    <property type="match status" value="1"/>
</dbReference>
<dbReference type="SUPFAM" id="SSF55811">
    <property type="entry name" value="Nudix"/>
    <property type="match status" value="1"/>
</dbReference>
<dbReference type="InterPro" id="IPR020476">
    <property type="entry name" value="Nudix_hydrolase"/>
</dbReference>
<keyword evidence="2 3" id="KW-0378">Hydrolase</keyword>
<dbReference type="InterPro" id="IPR000086">
    <property type="entry name" value="NUDIX_hydrolase_dom"/>
</dbReference>
<dbReference type="InterPro" id="IPR014078">
    <property type="entry name" value="Nudix_YtkD"/>
</dbReference>
<proteinExistence type="inferred from homology"/>
<dbReference type="PANTHER" id="PTHR43046:SF16">
    <property type="entry name" value="ADP-RIBOSE PYROPHOSPHATASE YJHB-RELATED"/>
    <property type="match status" value="1"/>
</dbReference>
<dbReference type="CDD" id="cd04665">
    <property type="entry name" value="NUDIX_RppH"/>
    <property type="match status" value="1"/>
</dbReference>
<evidence type="ECO:0000259" key="4">
    <source>
        <dbReference type="PROSITE" id="PS51462"/>
    </source>
</evidence>
<dbReference type="Gene3D" id="3.90.79.10">
    <property type="entry name" value="Nucleoside Triphosphate Pyrophosphohydrolase"/>
    <property type="match status" value="1"/>
</dbReference>
<comment type="similarity">
    <text evidence="3">Belongs to the Nudix hydrolase family.</text>
</comment>
<gene>
    <name evidence="5" type="ORF">SAMN05421736_101739</name>
</gene>
<feature type="domain" description="Nudix hydrolase" evidence="4">
    <location>
        <begin position="15"/>
        <end position="128"/>
    </location>
</feature>
<evidence type="ECO:0000313" key="6">
    <source>
        <dbReference type="Proteomes" id="UP000198935"/>
    </source>
</evidence>
<reference evidence="6" key="1">
    <citation type="submission" date="2016-10" db="EMBL/GenBank/DDBJ databases">
        <authorList>
            <person name="Varghese N."/>
            <person name="Submissions S."/>
        </authorList>
    </citation>
    <scope>NUCLEOTIDE SEQUENCE [LARGE SCALE GENOMIC DNA]</scope>
    <source>
        <strain evidence="6">SP</strain>
    </source>
</reference>
<dbReference type="EMBL" id="FNPI01000001">
    <property type="protein sequence ID" value="SDY23626.1"/>
    <property type="molecule type" value="Genomic_DNA"/>
</dbReference>
<protein>
    <submittedName>
        <fullName evidence="5">8-oxo-dGTP diphosphatase</fullName>
    </submittedName>
</protein>
<dbReference type="AlphaFoldDB" id="A0A1H3I7A9"/>
<evidence type="ECO:0000256" key="2">
    <source>
        <dbReference type="ARBA" id="ARBA00022801"/>
    </source>
</evidence>
<dbReference type="InterPro" id="IPR020084">
    <property type="entry name" value="NUDIX_hydrolase_CS"/>
</dbReference>
<dbReference type="InterPro" id="IPR015797">
    <property type="entry name" value="NUDIX_hydrolase-like_dom_sf"/>
</dbReference>
<dbReference type="PANTHER" id="PTHR43046">
    <property type="entry name" value="GDP-MANNOSE MANNOSYL HYDROLASE"/>
    <property type="match status" value="1"/>
</dbReference>
<keyword evidence="6" id="KW-1185">Reference proteome</keyword>
<evidence type="ECO:0000313" key="5">
    <source>
        <dbReference type="EMBL" id="SDY23626.1"/>
    </source>
</evidence>
<accession>A0A1H3I7A9</accession>
<sequence length="128" mass="14542">MITDTLGIGQICDEMLGFAVISTIYKGKWLFVWHKERSSWEIPGGHRDPGEDIAAAAERELREETGAESFTLVPVCNYSMTREGRLTYGRLFYAEVKILGELPEKLTYPAILPLLHKKNLQHFPCISE</sequence>
<dbReference type="OrthoDB" id="9131041at2"/>
<name>A0A1H3I7A9_9BACI</name>
<dbReference type="PROSITE" id="PS51462">
    <property type="entry name" value="NUDIX"/>
    <property type="match status" value="1"/>
</dbReference>